<organism evidence="2">
    <name type="scientific">Mustela putorius furo</name>
    <name type="common">European domestic ferret</name>
    <name type="synonym">Mustela furo</name>
    <dbReference type="NCBI Taxonomy" id="9669"/>
    <lineage>
        <taxon>Eukaryota</taxon>
        <taxon>Metazoa</taxon>
        <taxon>Chordata</taxon>
        <taxon>Craniata</taxon>
        <taxon>Vertebrata</taxon>
        <taxon>Euteleostomi</taxon>
        <taxon>Mammalia</taxon>
        <taxon>Eutheria</taxon>
        <taxon>Laurasiatheria</taxon>
        <taxon>Carnivora</taxon>
        <taxon>Caniformia</taxon>
        <taxon>Musteloidea</taxon>
        <taxon>Mustelidae</taxon>
        <taxon>Mustelinae</taxon>
        <taxon>Mustela</taxon>
    </lineage>
</organism>
<feature type="compositionally biased region" description="Basic and acidic residues" evidence="1">
    <location>
        <begin position="64"/>
        <end position="83"/>
    </location>
</feature>
<dbReference type="InParanoid" id="M3Y3Z1"/>
<accession>M3Y3Z1</accession>
<name>M3Y3Z1_MUSPF</name>
<feature type="region of interest" description="Disordered" evidence="1">
    <location>
        <begin position="61"/>
        <end position="135"/>
    </location>
</feature>
<reference evidence="2" key="1">
    <citation type="submission" date="2024-06" db="UniProtKB">
        <authorList>
            <consortium name="Ensembl"/>
        </authorList>
    </citation>
    <scope>IDENTIFICATION</scope>
</reference>
<evidence type="ECO:0000313" key="2">
    <source>
        <dbReference type="Ensembl" id="ENSMPUP00000006042.1"/>
    </source>
</evidence>
<dbReference type="AlphaFoldDB" id="M3Y3Z1"/>
<sequence>MRVRARAHWSALESTLCTWRGGGWGGALPGQVEERVHCLFGDRRGPRLLQPQVAGLEGLCARAGLDDERQSDGKRRGAKRGEAEVGDGDAAQAPERAGVEGGGARHQAADNQRQDDHAQHAEQHLAGEGQDTHDQ</sequence>
<dbReference type="EMBL" id="AEYP01010232">
    <property type="status" value="NOT_ANNOTATED_CDS"/>
    <property type="molecule type" value="Genomic_DNA"/>
</dbReference>
<proteinExistence type="predicted"/>
<protein>
    <submittedName>
        <fullName evidence="2">Uncharacterized protein</fullName>
    </submittedName>
</protein>
<evidence type="ECO:0000256" key="1">
    <source>
        <dbReference type="SAM" id="MobiDB-lite"/>
    </source>
</evidence>
<dbReference type="HOGENOM" id="CLU_1885099_0_0_1"/>
<feature type="compositionally biased region" description="Basic and acidic residues" evidence="1">
    <location>
        <begin position="112"/>
        <end position="135"/>
    </location>
</feature>
<dbReference type="Ensembl" id="ENSMPUT00000006148.1">
    <property type="protein sequence ID" value="ENSMPUP00000006042.1"/>
    <property type="gene ID" value="ENSMPUG00000006094.1"/>
</dbReference>